<protein>
    <recommendedName>
        <fullName evidence="5">UPF0182 protein SAMN05443638_1105</fullName>
    </recommendedName>
</protein>
<feature type="transmembrane region" description="Helical" evidence="5">
    <location>
        <begin position="266"/>
        <end position="288"/>
    </location>
</feature>
<dbReference type="NCBIfam" id="NF000825">
    <property type="entry name" value="PRK00068.1"/>
    <property type="match status" value="1"/>
</dbReference>
<dbReference type="PANTHER" id="PTHR39344:SF1">
    <property type="entry name" value="UPF0182 PROTEIN SLL1060"/>
    <property type="match status" value="1"/>
</dbReference>
<evidence type="ECO:0000256" key="4">
    <source>
        <dbReference type="ARBA" id="ARBA00023136"/>
    </source>
</evidence>
<evidence type="ECO:0000256" key="3">
    <source>
        <dbReference type="ARBA" id="ARBA00022989"/>
    </source>
</evidence>
<dbReference type="GO" id="GO:0005886">
    <property type="term" value="C:plasma membrane"/>
    <property type="evidence" value="ECO:0007669"/>
    <property type="project" value="UniProtKB-SubCell"/>
</dbReference>
<dbReference type="GO" id="GO:0005576">
    <property type="term" value="C:extracellular region"/>
    <property type="evidence" value="ECO:0007669"/>
    <property type="project" value="TreeGrafter"/>
</dbReference>
<keyword evidence="2 5" id="KW-0812">Transmembrane</keyword>
<sequence>MKKNIAIIIAILVSLIGLFFLSSNVIINIQWFKEIGYLNVYFTKIIAILKLMIPIFLICFLIIYFYGKSIVKKVLGVIGDEKKKQIYKINIIVSLITSLVLAYGTASTYWYRILQFTNSVEFNYKDPLFNNDISFYVFKLPLLQSLYSLLIILLIALIVITFLSFILINVKDKIFSTNFNYNSARDVFKYFAGKQLAVLVSAFMIVISIGYILKSYSLLYSPRGVVYGAGYADVKITLLFYRVIFIVSIIAAIVVFISIKKLKIKPIIFSAVSILALIVIEPIVANVFHSFIVKSNEMELEKPYISNHIEATRMAFNINGIEEREFAPKYDLNNEQLSQNKDIIENLKVNSMLPVLTFYNQVQVIKNFYEFYDGDTDRYNINGDYTQVFLAPREIDYNGITTWQNKHLRYTHGYGVTMSKVNSVTSEGQPDFLMKDIPTNNITDIPLDNPRIYFGEGNLDYAIVNTDVEEFDYPSGGENKTNKYEGESGIPMNFLNRILFSINEKSIRILFSSDINNDSKILLNRNIVERAKKIAPFLDYDSDPYIVIDEGKLFWIIDAYTTTDKFPYSKPYDKKFNYIRNSVKVVIDAYNGDTNFYLVDKNDPIAVSYSKIFKGLFNDVESAPNGIRNHFKYPQNLFDIQCNVLGKYHMTNPTVFFTEEDVWEVSSNINEIEGKENTNEALYMMTRLPGEKNLEMLLFEYFNIKGKQNMVSLLSARMDGDNYGELILYRFPPDKTVYSPVLFKNKIRTDSDISKEISLWQGKGAKVDYGDTVILPINESLLYLETIYLKADSENSLPEVKKIIVSDGEQIVGANTVEEALGLLFGYKDGKNNNLNNNQENNISNSNVKKAKQLYDNAINAQKSGNWADYGKYIEELGKFLESLDSE</sequence>
<evidence type="ECO:0000313" key="6">
    <source>
        <dbReference type="EMBL" id="SHE75093.1"/>
    </source>
</evidence>
<keyword evidence="1 5" id="KW-1003">Cell membrane</keyword>
<organism evidence="6 7">
    <name type="scientific">Clostridium fallax</name>
    <dbReference type="NCBI Taxonomy" id="1533"/>
    <lineage>
        <taxon>Bacteria</taxon>
        <taxon>Bacillati</taxon>
        <taxon>Bacillota</taxon>
        <taxon>Clostridia</taxon>
        <taxon>Eubacteriales</taxon>
        <taxon>Clostridiaceae</taxon>
        <taxon>Clostridium</taxon>
    </lineage>
</organism>
<feature type="transmembrane region" description="Helical" evidence="5">
    <location>
        <begin position="87"/>
        <end position="111"/>
    </location>
</feature>
<dbReference type="Proteomes" id="UP000184035">
    <property type="component" value="Unassembled WGS sequence"/>
</dbReference>
<dbReference type="OrthoDB" id="9763654at2"/>
<keyword evidence="4 5" id="KW-0472">Membrane</keyword>
<feature type="transmembrane region" description="Helical" evidence="5">
    <location>
        <begin position="146"/>
        <end position="170"/>
    </location>
</feature>
<dbReference type="EMBL" id="FQVM01000010">
    <property type="protein sequence ID" value="SHE75093.1"/>
    <property type="molecule type" value="Genomic_DNA"/>
</dbReference>
<keyword evidence="7" id="KW-1185">Reference proteome</keyword>
<dbReference type="HAMAP" id="MF_01600">
    <property type="entry name" value="UPF0182"/>
    <property type="match status" value="1"/>
</dbReference>
<comment type="similarity">
    <text evidence="5">Belongs to the UPF0182 family.</text>
</comment>
<name>A0A1M4W1U3_9CLOT</name>
<feature type="transmembrane region" description="Helical" evidence="5">
    <location>
        <begin position="191"/>
        <end position="213"/>
    </location>
</feature>
<evidence type="ECO:0000256" key="1">
    <source>
        <dbReference type="ARBA" id="ARBA00022475"/>
    </source>
</evidence>
<proteinExistence type="inferred from homology"/>
<accession>A0A1M4W1U3</accession>
<keyword evidence="3 5" id="KW-1133">Transmembrane helix</keyword>
<evidence type="ECO:0000256" key="2">
    <source>
        <dbReference type="ARBA" id="ARBA00022692"/>
    </source>
</evidence>
<comment type="subcellular location">
    <subcellularLocation>
        <location evidence="5">Cell membrane</location>
        <topology evidence="5">Multi-pass membrane protein</topology>
    </subcellularLocation>
</comment>
<dbReference type="PANTHER" id="PTHR39344">
    <property type="entry name" value="UPF0182 PROTEIN SLL1060"/>
    <property type="match status" value="1"/>
</dbReference>
<evidence type="ECO:0000256" key="5">
    <source>
        <dbReference type="HAMAP-Rule" id="MF_01600"/>
    </source>
</evidence>
<dbReference type="RefSeq" id="WP_072895178.1">
    <property type="nucleotide sequence ID" value="NZ_FQVM01000010.1"/>
</dbReference>
<dbReference type="AlphaFoldDB" id="A0A1M4W1U3"/>
<gene>
    <name evidence="6" type="ORF">SAMN05443638_1105</name>
</gene>
<dbReference type="InterPro" id="IPR005372">
    <property type="entry name" value="UPF0182"/>
</dbReference>
<dbReference type="STRING" id="1533.SAMN05443638_1105"/>
<dbReference type="Pfam" id="PF03699">
    <property type="entry name" value="UPF0182"/>
    <property type="match status" value="1"/>
</dbReference>
<feature type="transmembrane region" description="Helical" evidence="5">
    <location>
        <begin position="239"/>
        <end position="259"/>
    </location>
</feature>
<reference evidence="6 7" key="1">
    <citation type="submission" date="2016-11" db="EMBL/GenBank/DDBJ databases">
        <authorList>
            <person name="Jaros S."/>
            <person name="Januszkiewicz K."/>
            <person name="Wedrychowicz H."/>
        </authorList>
    </citation>
    <scope>NUCLEOTIDE SEQUENCE [LARGE SCALE GENOMIC DNA]</scope>
    <source>
        <strain evidence="6 7">DSM 2631</strain>
    </source>
</reference>
<feature type="transmembrane region" description="Helical" evidence="5">
    <location>
        <begin position="41"/>
        <end position="66"/>
    </location>
</feature>
<evidence type="ECO:0000313" key="7">
    <source>
        <dbReference type="Proteomes" id="UP000184035"/>
    </source>
</evidence>
<feature type="transmembrane region" description="Helical" evidence="5">
    <location>
        <begin position="7"/>
        <end position="29"/>
    </location>
</feature>